<protein>
    <submittedName>
        <fullName evidence="1">Uncharacterized protein</fullName>
    </submittedName>
</protein>
<reference evidence="1 2" key="1">
    <citation type="submission" date="2016-10" db="EMBL/GenBank/DDBJ databases">
        <authorList>
            <person name="de Groot N.N."/>
        </authorList>
    </citation>
    <scope>NUCLEOTIDE SEQUENCE [LARGE SCALE GENOMIC DNA]</scope>
    <source>
        <strain evidence="1 2">CGMCC 4.5598</strain>
    </source>
</reference>
<dbReference type="Proteomes" id="UP000199361">
    <property type="component" value="Unassembled WGS sequence"/>
</dbReference>
<dbReference type="EMBL" id="FOHX01000004">
    <property type="protein sequence ID" value="SET85511.1"/>
    <property type="molecule type" value="Genomic_DNA"/>
</dbReference>
<evidence type="ECO:0000313" key="1">
    <source>
        <dbReference type="EMBL" id="SET85511.1"/>
    </source>
</evidence>
<gene>
    <name evidence="1" type="ORF">SAMN05421811_104407</name>
</gene>
<name>A0A1I0HP19_9ACTN</name>
<dbReference type="RefSeq" id="WP_091081433.1">
    <property type="nucleotide sequence ID" value="NZ_FOHX01000004.1"/>
</dbReference>
<keyword evidence="2" id="KW-1185">Reference proteome</keyword>
<dbReference type="AlphaFoldDB" id="A0A1I0HP19"/>
<proteinExistence type="predicted"/>
<evidence type="ECO:0000313" key="2">
    <source>
        <dbReference type="Proteomes" id="UP000199361"/>
    </source>
</evidence>
<accession>A0A1I0HP19</accession>
<sequence length="344" mass="37479">MNSVGSGTDLDPVILPAIPPAHLRSGQIAALQVTDRLQRGSQIIGRFETSGLAGFKVAAQGRPLRVRMSLSLDEHSVSGWHNGVTEAASSLPRLVQIRSQGRLRQCVLLRGRRPHAQVAFDLSADEIPDDGLICVEALDIMEGDGISPEVRELVRDRIMPDGVAGLRFDKIVFEEPPAADFDTDQLDGCRCELYSLISAGGLANLSRQGTRQLRSNLFVVNPALRHTFGSSGYLTFRLGTKAEPAAVIPATWRRINSELRWLRHATRKLVRAAAPHVEQVLSIRDGDLGVPEQRPQGNVTELEVRSPARSPLLVLLTPVPGVVPTLEYGTVSDRPSGTRPSELR</sequence>
<dbReference type="OrthoDB" id="3505438at2"/>
<dbReference type="STRING" id="568860.SAMN05421811_104407"/>
<organism evidence="1 2">
    <name type="scientific">Nonomuraea wenchangensis</name>
    <dbReference type="NCBI Taxonomy" id="568860"/>
    <lineage>
        <taxon>Bacteria</taxon>
        <taxon>Bacillati</taxon>
        <taxon>Actinomycetota</taxon>
        <taxon>Actinomycetes</taxon>
        <taxon>Streptosporangiales</taxon>
        <taxon>Streptosporangiaceae</taxon>
        <taxon>Nonomuraea</taxon>
    </lineage>
</organism>